<organism evidence="2">
    <name type="scientific">Oryza punctata</name>
    <name type="common">Red rice</name>
    <dbReference type="NCBI Taxonomy" id="4537"/>
    <lineage>
        <taxon>Eukaryota</taxon>
        <taxon>Viridiplantae</taxon>
        <taxon>Streptophyta</taxon>
        <taxon>Embryophyta</taxon>
        <taxon>Tracheophyta</taxon>
        <taxon>Spermatophyta</taxon>
        <taxon>Magnoliopsida</taxon>
        <taxon>Liliopsida</taxon>
        <taxon>Poales</taxon>
        <taxon>Poaceae</taxon>
        <taxon>BOP clade</taxon>
        <taxon>Oryzoideae</taxon>
        <taxon>Oryzeae</taxon>
        <taxon>Oryzinae</taxon>
        <taxon>Oryza</taxon>
    </lineage>
</organism>
<sequence>MGLIGMAGELRGGEAVGRDEDGGGRGGGGQLRCGEEEPEESIVGERPPPHGLVAGHGAATGVHISTLIAADDLASALVAVGVHASDLTTMEYAFALATMGVHASALAAMGVHTFALTTADDLARTLDAVGIHPSDLAARGVHTSDLRRGLREDGGSGAARCC</sequence>
<dbReference type="EnsemblPlants" id="OPUNC01G13920.1">
    <property type="protein sequence ID" value="OPUNC01G13920.1"/>
    <property type="gene ID" value="OPUNC01G13920"/>
</dbReference>
<evidence type="ECO:0000256" key="1">
    <source>
        <dbReference type="SAM" id="MobiDB-lite"/>
    </source>
</evidence>
<name>A0A0E0JI21_ORYPU</name>
<dbReference type="AlphaFoldDB" id="A0A0E0JI21"/>
<evidence type="ECO:0000313" key="3">
    <source>
        <dbReference type="Proteomes" id="UP000026962"/>
    </source>
</evidence>
<dbReference type="Proteomes" id="UP000026962">
    <property type="component" value="Chromosome 1"/>
</dbReference>
<protein>
    <submittedName>
        <fullName evidence="2">Uncharacterized protein</fullName>
    </submittedName>
</protein>
<dbReference type="HOGENOM" id="CLU_1638096_0_0_1"/>
<evidence type="ECO:0000313" key="2">
    <source>
        <dbReference type="EnsemblPlants" id="OPUNC01G13920.1"/>
    </source>
</evidence>
<proteinExistence type="predicted"/>
<reference evidence="2" key="1">
    <citation type="submission" date="2015-04" db="UniProtKB">
        <authorList>
            <consortium name="EnsemblPlants"/>
        </authorList>
    </citation>
    <scope>IDENTIFICATION</scope>
</reference>
<keyword evidence="3" id="KW-1185">Reference proteome</keyword>
<reference evidence="2" key="2">
    <citation type="submission" date="2018-05" db="EMBL/GenBank/DDBJ databases">
        <title>OpunRS2 (Oryza punctata Reference Sequence Version 2).</title>
        <authorList>
            <person name="Zhang J."/>
            <person name="Kudrna D."/>
            <person name="Lee S."/>
            <person name="Talag J."/>
            <person name="Welchert J."/>
            <person name="Wing R.A."/>
        </authorList>
    </citation>
    <scope>NUCLEOTIDE SEQUENCE [LARGE SCALE GENOMIC DNA]</scope>
</reference>
<accession>A0A0E0JI21</accession>
<feature type="region of interest" description="Disordered" evidence="1">
    <location>
        <begin position="12"/>
        <end position="56"/>
    </location>
</feature>
<dbReference type="Gramene" id="OPUNC01G13920.1">
    <property type="protein sequence ID" value="OPUNC01G13920.1"/>
    <property type="gene ID" value="OPUNC01G13920"/>
</dbReference>